<dbReference type="SUPFAM" id="SSF160631">
    <property type="entry name" value="SMI1/KNR4-like"/>
    <property type="match status" value="1"/>
</dbReference>
<name>A0ABX3G4P2_9ACTN</name>
<evidence type="ECO:0000256" key="1">
    <source>
        <dbReference type="SAM" id="MobiDB-lite"/>
    </source>
</evidence>
<protein>
    <recommendedName>
        <fullName evidence="4">Knr4/Smi1-like domain-containing protein</fullName>
    </recommendedName>
</protein>
<comment type="caution">
    <text evidence="2">The sequence shown here is derived from an EMBL/GenBank/DDBJ whole genome shotgun (WGS) entry which is preliminary data.</text>
</comment>
<sequence>MTDYLRAVIDMIGPSDDRCADAVAWLRLESELGRSLPADYKSIADMYGACQINHHLYLDRPTDGWRDLGTWMRRTSQLWSQEEVVRQGVEPHLDPRVICGLPTITFGTAQGLIPLAGTDQGHLIFLAPQVHEVPDGIAVLNRELEWTGYALPFAEWLYRYLTGEEMCGWNSAVFYPGPVHREHLPTGPGQQTRVVHGPPRGM</sequence>
<feature type="region of interest" description="Disordered" evidence="1">
    <location>
        <begin position="183"/>
        <end position="202"/>
    </location>
</feature>
<evidence type="ECO:0008006" key="4">
    <source>
        <dbReference type="Google" id="ProtNLM"/>
    </source>
</evidence>
<reference evidence="2 3" key="1">
    <citation type="submission" date="2016-01" db="EMBL/GenBank/DDBJ databases">
        <title>Streptomyces amritsarensis strain MTCC 11845 genome sequencing and assembly.</title>
        <authorList>
            <person name="Sharma D."/>
            <person name="Nair G.R."/>
            <person name="Kaur G."/>
            <person name="Manhas R.K."/>
            <person name="Mayilraj S."/>
        </authorList>
    </citation>
    <scope>NUCLEOTIDE SEQUENCE [LARGE SCALE GENOMIC DNA]</scope>
    <source>
        <strain evidence="2 3">MTCC 11845</strain>
    </source>
</reference>
<dbReference type="Proteomes" id="UP000187151">
    <property type="component" value="Unassembled WGS sequence"/>
</dbReference>
<gene>
    <name evidence="2" type="ORF">AVW11_16510</name>
</gene>
<dbReference type="Gene3D" id="3.40.1580.10">
    <property type="entry name" value="SMI1/KNR4-like"/>
    <property type="match status" value="1"/>
</dbReference>
<dbReference type="EMBL" id="MQUR01000034">
    <property type="protein sequence ID" value="OLZ65654.1"/>
    <property type="molecule type" value="Genomic_DNA"/>
</dbReference>
<keyword evidence="3" id="KW-1185">Reference proteome</keyword>
<accession>A0ABX3G4P2</accession>
<dbReference type="RefSeq" id="WP_030850983.1">
    <property type="nucleotide sequence ID" value="NZ_MQUR01000034.1"/>
</dbReference>
<evidence type="ECO:0000313" key="3">
    <source>
        <dbReference type="Proteomes" id="UP000187151"/>
    </source>
</evidence>
<dbReference type="InterPro" id="IPR037883">
    <property type="entry name" value="Knr4/Smi1-like_sf"/>
</dbReference>
<organism evidence="2 3">
    <name type="scientific">Streptomyces amritsarensis</name>
    <dbReference type="NCBI Taxonomy" id="681158"/>
    <lineage>
        <taxon>Bacteria</taxon>
        <taxon>Bacillati</taxon>
        <taxon>Actinomycetota</taxon>
        <taxon>Actinomycetes</taxon>
        <taxon>Kitasatosporales</taxon>
        <taxon>Streptomycetaceae</taxon>
        <taxon>Streptomyces</taxon>
    </lineage>
</organism>
<evidence type="ECO:0000313" key="2">
    <source>
        <dbReference type="EMBL" id="OLZ65654.1"/>
    </source>
</evidence>
<proteinExistence type="predicted"/>